<organism evidence="1 2">
    <name type="scientific">Rhodocollybia butyracea</name>
    <dbReference type="NCBI Taxonomy" id="206335"/>
    <lineage>
        <taxon>Eukaryota</taxon>
        <taxon>Fungi</taxon>
        <taxon>Dikarya</taxon>
        <taxon>Basidiomycota</taxon>
        <taxon>Agaricomycotina</taxon>
        <taxon>Agaricomycetes</taxon>
        <taxon>Agaricomycetidae</taxon>
        <taxon>Agaricales</taxon>
        <taxon>Marasmiineae</taxon>
        <taxon>Omphalotaceae</taxon>
        <taxon>Rhodocollybia</taxon>
    </lineage>
</organism>
<evidence type="ECO:0008006" key="3">
    <source>
        <dbReference type="Google" id="ProtNLM"/>
    </source>
</evidence>
<dbReference type="Proteomes" id="UP000772434">
    <property type="component" value="Unassembled WGS sequence"/>
</dbReference>
<accession>A0A9P5P0W5</accession>
<reference evidence="1" key="1">
    <citation type="submission" date="2020-11" db="EMBL/GenBank/DDBJ databases">
        <authorList>
            <consortium name="DOE Joint Genome Institute"/>
            <person name="Ahrendt S."/>
            <person name="Riley R."/>
            <person name="Andreopoulos W."/>
            <person name="Labutti K."/>
            <person name="Pangilinan J."/>
            <person name="Ruiz-Duenas F.J."/>
            <person name="Barrasa J.M."/>
            <person name="Sanchez-Garcia M."/>
            <person name="Camarero S."/>
            <person name="Miyauchi S."/>
            <person name="Serrano A."/>
            <person name="Linde D."/>
            <person name="Babiker R."/>
            <person name="Drula E."/>
            <person name="Ayuso-Fernandez I."/>
            <person name="Pacheco R."/>
            <person name="Padilla G."/>
            <person name="Ferreira P."/>
            <person name="Barriuso J."/>
            <person name="Kellner H."/>
            <person name="Castanera R."/>
            <person name="Alfaro M."/>
            <person name="Ramirez L."/>
            <person name="Pisabarro A.G."/>
            <person name="Kuo A."/>
            <person name="Tritt A."/>
            <person name="Lipzen A."/>
            <person name="He G."/>
            <person name="Yan M."/>
            <person name="Ng V."/>
            <person name="Cullen D."/>
            <person name="Martin F."/>
            <person name="Rosso M.-N."/>
            <person name="Henrissat B."/>
            <person name="Hibbett D."/>
            <person name="Martinez A.T."/>
            <person name="Grigoriev I.V."/>
        </authorList>
    </citation>
    <scope>NUCLEOTIDE SEQUENCE</scope>
    <source>
        <strain evidence="1">AH 40177</strain>
    </source>
</reference>
<dbReference type="EMBL" id="JADNRY010000738">
    <property type="protein sequence ID" value="KAF9028311.1"/>
    <property type="molecule type" value="Genomic_DNA"/>
</dbReference>
<dbReference type="OrthoDB" id="3266451at2759"/>
<dbReference type="AlphaFoldDB" id="A0A9P5P0W5"/>
<dbReference type="SUPFAM" id="SSF52047">
    <property type="entry name" value="RNI-like"/>
    <property type="match status" value="1"/>
</dbReference>
<keyword evidence="2" id="KW-1185">Reference proteome</keyword>
<feature type="non-terminal residue" evidence="1">
    <location>
        <position position="467"/>
    </location>
</feature>
<name>A0A9P5P0W5_9AGAR</name>
<proteinExistence type="predicted"/>
<evidence type="ECO:0000313" key="1">
    <source>
        <dbReference type="EMBL" id="KAF9028311.1"/>
    </source>
</evidence>
<comment type="caution">
    <text evidence="1">The sequence shown here is derived from an EMBL/GenBank/DDBJ whole genome shotgun (WGS) entry which is preliminary data.</text>
</comment>
<sequence>MTPPCTSCGNPLQRSVNLTSEQLSALANDLRFEFGPFVVTPERAQELRTILAMGEKDIEDHVSEITRLERQRVVLSSFLSPMRKLPNETLLRIFLYVCEENLLQCYPWPPHLGHLPIKMTSPVITYLPSMAISSVCCRWRALALSSSGLWANLAVETLHMTLNEAKNQAGFIDTISRYLERSGDSPLRLALHIRGPWASHAREIPSLVHLTQHSHRWKTFKYDGHYSLKRYRLLSQLRCSLLVQLDIANMREGLGCFEYHPRLTTLSTSEPMGKTSKALHNQLGHINIYRPLLTQLVDALHSCAPLKTLVLGYIHPDLEEGGLGTWRNITSVSLVNGKSSRIVFSSFDFPSLNKLVLDGGHEGGPAHGLVSFISRSSCMITTFTLRGIHLSDLDLVAALRVMPALLHLEVENKLQPDYLPKYQSPVTSHLLSSLTHDHSTSISLIPKLHSLHLTWRFESSDTSDDTS</sequence>
<gene>
    <name evidence="1" type="ORF">BDP27DRAFT_1350130</name>
</gene>
<evidence type="ECO:0000313" key="2">
    <source>
        <dbReference type="Proteomes" id="UP000772434"/>
    </source>
</evidence>
<protein>
    <recommendedName>
        <fullName evidence="3">F-box domain-containing protein</fullName>
    </recommendedName>
</protein>